<evidence type="ECO:0000256" key="6">
    <source>
        <dbReference type="ARBA" id="ARBA00023276"/>
    </source>
</evidence>
<evidence type="ECO:0000256" key="1">
    <source>
        <dbReference type="ARBA" id="ARBA00004370"/>
    </source>
</evidence>
<evidence type="ECO:0000256" key="3">
    <source>
        <dbReference type="ARBA" id="ARBA00022531"/>
    </source>
</evidence>
<dbReference type="GO" id="GO:0010242">
    <property type="term" value="F:oxygen evolving activity"/>
    <property type="evidence" value="ECO:0007669"/>
    <property type="project" value="InterPro"/>
</dbReference>
<dbReference type="GO" id="GO:0010207">
    <property type="term" value="P:photosystem II assembly"/>
    <property type="evidence" value="ECO:0007669"/>
    <property type="project" value="InterPro"/>
</dbReference>
<evidence type="ECO:0000256" key="5">
    <source>
        <dbReference type="ARBA" id="ARBA00023136"/>
    </source>
</evidence>
<dbReference type="GO" id="GO:0042549">
    <property type="term" value="P:photosystem II stabilization"/>
    <property type="evidence" value="ECO:0007669"/>
    <property type="project" value="InterPro"/>
</dbReference>
<dbReference type="InParanoid" id="E1ZE63"/>
<evidence type="ECO:0000256" key="2">
    <source>
        <dbReference type="ARBA" id="ARBA00009838"/>
    </source>
</evidence>
<dbReference type="PANTHER" id="PTHR34058">
    <property type="entry name" value="OXYGEN-EVOLVING ENHANCER PROTEIN 1-2, CHLOROPLASTIC"/>
    <property type="match status" value="1"/>
</dbReference>
<evidence type="ECO:0000313" key="8">
    <source>
        <dbReference type="Proteomes" id="UP000008141"/>
    </source>
</evidence>
<name>E1ZE63_CHLVA</name>
<keyword evidence="3" id="KW-0602">Photosynthesis</keyword>
<dbReference type="Pfam" id="PF01716">
    <property type="entry name" value="MSP"/>
    <property type="match status" value="1"/>
</dbReference>
<evidence type="ECO:0000256" key="4">
    <source>
        <dbReference type="ARBA" id="ARBA00023078"/>
    </source>
</evidence>
<reference evidence="7 8" key="1">
    <citation type="journal article" date="2010" name="Plant Cell">
        <title>The Chlorella variabilis NC64A genome reveals adaptation to photosymbiosis, coevolution with viruses, and cryptic sex.</title>
        <authorList>
            <person name="Blanc G."/>
            <person name="Duncan G."/>
            <person name="Agarkova I."/>
            <person name="Borodovsky M."/>
            <person name="Gurnon J."/>
            <person name="Kuo A."/>
            <person name="Lindquist E."/>
            <person name="Lucas S."/>
            <person name="Pangilinan J."/>
            <person name="Polle J."/>
            <person name="Salamov A."/>
            <person name="Terry A."/>
            <person name="Yamada T."/>
            <person name="Dunigan D.D."/>
            <person name="Grigoriev I.V."/>
            <person name="Claverie J.M."/>
            <person name="Van Etten J.L."/>
        </authorList>
    </citation>
    <scope>NUCLEOTIDE SEQUENCE [LARGE SCALE GENOMIC DNA]</scope>
    <source>
        <strain evidence="7 8">NC64A</strain>
    </source>
</reference>
<keyword evidence="5" id="KW-0472">Membrane</keyword>
<organism evidence="8">
    <name type="scientific">Chlorella variabilis</name>
    <name type="common">Green alga</name>
    <dbReference type="NCBI Taxonomy" id="554065"/>
    <lineage>
        <taxon>Eukaryota</taxon>
        <taxon>Viridiplantae</taxon>
        <taxon>Chlorophyta</taxon>
        <taxon>core chlorophytes</taxon>
        <taxon>Trebouxiophyceae</taxon>
        <taxon>Chlorellales</taxon>
        <taxon>Chlorellaceae</taxon>
        <taxon>Chlorella clade</taxon>
        <taxon>Chlorella</taxon>
    </lineage>
</organism>
<proteinExistence type="inferred from homology"/>
<dbReference type="Gene3D" id="2.40.160.30">
    <property type="entry name" value="Photosystem II, cytochrome c-550 precursor"/>
    <property type="match status" value="1"/>
</dbReference>
<dbReference type="STRING" id="554065.E1ZE63"/>
<evidence type="ECO:0000313" key="7">
    <source>
        <dbReference type="EMBL" id="EFN55815.1"/>
    </source>
</evidence>
<dbReference type="InterPro" id="IPR011250">
    <property type="entry name" value="OMP/PagP_B-barrel"/>
</dbReference>
<dbReference type="OrthoDB" id="2860at2759"/>
<dbReference type="RefSeq" id="XP_005847917.1">
    <property type="nucleotide sequence ID" value="XM_005847855.1"/>
</dbReference>
<comment type="similarity">
    <text evidence="2">Belongs to the PsbO family.</text>
</comment>
<keyword evidence="8" id="KW-1185">Reference proteome</keyword>
<dbReference type="EMBL" id="GL433843">
    <property type="protein sequence ID" value="EFN55815.1"/>
    <property type="molecule type" value="Genomic_DNA"/>
</dbReference>
<dbReference type="GO" id="GO:0009654">
    <property type="term" value="C:photosystem II oxygen evolving complex"/>
    <property type="evidence" value="ECO:0007669"/>
    <property type="project" value="InterPro"/>
</dbReference>
<sequence>MTVLAAHVPTRAARPSACLQAATAGSITYDQLQSMTYKEVKGSGLANQCPILGPSADDGLANMPPGSYRMDMFCMEPNSFQVHCRLAVPVGGTRFEPSTLLTRNTYSLDQASPPCCWRMTGTVSVAKDGTVTLAEEDGFDFQPVTVKASCAWLLSVPFYCNKGPWDGFTGQFDVNAYRGATFMDPVGRGGSTGWDYQKGLQAAGNQTELDRENFKRADPTRGEALFAISRADPATGEVGGVFVTRQFGSDDMGSKDPPEVQIEGTWYAQLSS</sequence>
<dbReference type="Gene3D" id="3.30.2050.10">
    <property type="entry name" value="photosynthetic oxygen evolving center domain"/>
    <property type="match status" value="1"/>
</dbReference>
<dbReference type="GeneID" id="17355512"/>
<dbReference type="SUPFAM" id="SSF56925">
    <property type="entry name" value="OMPA-like"/>
    <property type="match status" value="1"/>
</dbReference>
<dbReference type="InterPro" id="IPR002628">
    <property type="entry name" value="PsbO"/>
</dbReference>
<gene>
    <name evidence="7" type="ORF">CHLNCDRAFT_22722</name>
</gene>
<accession>E1ZE63</accession>
<keyword evidence="4" id="KW-0793">Thylakoid</keyword>
<dbReference type="KEGG" id="cvr:CHLNCDRAFT_22722"/>
<dbReference type="AlphaFoldDB" id="E1ZE63"/>
<dbReference type="eggNOG" id="ENOG502QRXA">
    <property type="taxonomic scope" value="Eukaryota"/>
</dbReference>
<keyword evidence="6" id="KW-0604">Photosystem II</keyword>
<comment type="subcellular location">
    <subcellularLocation>
        <location evidence="1">Membrane</location>
    </subcellularLocation>
</comment>
<dbReference type="Proteomes" id="UP000008141">
    <property type="component" value="Unassembled WGS sequence"/>
</dbReference>
<protein>
    <submittedName>
        <fullName evidence="7">Uncharacterized protein</fullName>
    </submittedName>
</protein>